<name>A0ABS6N4E7_9RHOB</name>
<protein>
    <submittedName>
        <fullName evidence="1">Phytanoyl-CoA dioxygenase family protein</fullName>
    </submittedName>
</protein>
<keyword evidence="2" id="KW-1185">Reference proteome</keyword>
<organism evidence="1 2">
    <name type="scientific">Thalassococcus arenae</name>
    <dbReference type="NCBI Taxonomy" id="2851652"/>
    <lineage>
        <taxon>Bacteria</taxon>
        <taxon>Pseudomonadati</taxon>
        <taxon>Pseudomonadota</taxon>
        <taxon>Alphaproteobacteria</taxon>
        <taxon>Rhodobacterales</taxon>
        <taxon>Roseobacteraceae</taxon>
        <taxon>Thalassococcus</taxon>
    </lineage>
</organism>
<dbReference type="InterPro" id="IPR047128">
    <property type="entry name" value="PhyH"/>
</dbReference>
<dbReference type="EMBL" id="JAHRWL010000001">
    <property type="protein sequence ID" value="MBV2358464.1"/>
    <property type="molecule type" value="Genomic_DNA"/>
</dbReference>
<dbReference type="InterPro" id="IPR008775">
    <property type="entry name" value="Phytyl_CoA_dOase-like"/>
</dbReference>
<reference evidence="1" key="1">
    <citation type="submission" date="2021-06" db="EMBL/GenBank/DDBJ databases">
        <title>Thalassococcus sp. CAU 1522 isolated from sea sand, Republic of Korea.</title>
        <authorList>
            <person name="Kim W."/>
        </authorList>
    </citation>
    <scope>NUCLEOTIDE SEQUENCE</scope>
    <source>
        <strain evidence="1">CAU 1522</strain>
    </source>
</reference>
<comment type="caution">
    <text evidence="1">The sequence shown here is derived from an EMBL/GenBank/DDBJ whole genome shotgun (WGS) entry which is preliminary data.</text>
</comment>
<keyword evidence="1" id="KW-0560">Oxidoreductase</keyword>
<keyword evidence="1" id="KW-0223">Dioxygenase</keyword>
<dbReference type="Proteomes" id="UP001166293">
    <property type="component" value="Unassembled WGS sequence"/>
</dbReference>
<evidence type="ECO:0000313" key="1">
    <source>
        <dbReference type="EMBL" id="MBV2358464.1"/>
    </source>
</evidence>
<dbReference type="PANTHER" id="PTHR21308">
    <property type="entry name" value="PHYTANOYL-COA ALPHA-HYDROXYLASE"/>
    <property type="match status" value="1"/>
</dbReference>
<gene>
    <name evidence="1" type="ORF">KUH32_01635</name>
</gene>
<proteinExistence type="predicted"/>
<accession>A0ABS6N4E7</accession>
<dbReference type="Pfam" id="PF05721">
    <property type="entry name" value="PhyH"/>
    <property type="match status" value="1"/>
</dbReference>
<dbReference type="GO" id="GO:0051213">
    <property type="term" value="F:dioxygenase activity"/>
    <property type="evidence" value="ECO:0007669"/>
    <property type="project" value="UniProtKB-KW"/>
</dbReference>
<evidence type="ECO:0000313" key="2">
    <source>
        <dbReference type="Proteomes" id="UP001166293"/>
    </source>
</evidence>
<dbReference type="PANTHER" id="PTHR21308:SF8">
    <property type="entry name" value="PHYTANOYL-COA DIOXYGENASE FAMILY PROTEIN (AFU_ORTHOLOGUE AFUA_2G09620)"/>
    <property type="match status" value="1"/>
</dbReference>
<dbReference type="RefSeq" id="WP_217776325.1">
    <property type="nucleotide sequence ID" value="NZ_JAHRWL010000001.1"/>
</dbReference>
<sequence length="390" mass="41002">MKDRQQTGLPAFFGDADCDLGEFKALVAQRLDPKDVSHAAEIVSDIPAYDVAGLGAALADPGARHALKSEWAWVLGQGPGVLLLRRAYADTAPIDAASAIYEAIIARERAESGGKGDHFAKAGANDRIWNALQKLCQADPAVFARYFGNDAIAAVCEAWLGPGYQMTAQVNLVRPGGAAQSAHRDYHLGFQSDAVARTFPAHAHLLSAALTLQGAVAHCDMPLDSGPTRLLPFSQAYPPGYLAYRRADFAAFFDAHCVQVPLAKGDALFFNPALFHAAGENRSADIQRMANLLQVSSAFGRAMESVDRVAMCKALFPVLAAGGLSGAERAAAIAACAEGYAFPTNLDNDPPLGGMAPQSQAALMVQALDEGWDDAALGAALDAQAARRLG</sequence>